<keyword evidence="3 6" id="KW-0812">Transmembrane</keyword>
<sequence>MMMTAIQQPNRPQRLHPHKFTLWVAIGSIVMMFAGLTSAYIVKKNQSNWLEFQLPVIFRYSTAVILVSSLTMHLALKAFKAREMGRYRMLISTTALLGLLFITLQYLGFRNLEAQHIALVGEKSNSSASFLFVITGLHMVHVLGGVIALLVIFARAFSTRIKQYNSMPLEIAGTYWHFVDALWIYLFVFYNWIG</sequence>
<keyword evidence="10" id="KW-1185">Reference proteome</keyword>
<keyword evidence="4 7" id="KW-1133">Transmembrane helix</keyword>
<evidence type="ECO:0000256" key="3">
    <source>
        <dbReference type="ARBA" id="ARBA00022692"/>
    </source>
</evidence>
<name>A0A8X8IFL5_9BACT</name>
<proteinExistence type="inferred from homology"/>
<feature type="transmembrane region" description="Helical" evidence="7">
    <location>
        <begin position="88"/>
        <end position="109"/>
    </location>
</feature>
<dbReference type="SUPFAM" id="SSF81452">
    <property type="entry name" value="Cytochrome c oxidase subunit III-like"/>
    <property type="match status" value="1"/>
</dbReference>
<comment type="subcellular location">
    <subcellularLocation>
        <location evidence="6">Cell membrane</location>
        <topology evidence="6">Multi-pass membrane protein</topology>
    </subcellularLocation>
    <subcellularLocation>
        <location evidence="1">Membrane</location>
        <topology evidence="1">Multi-pass membrane protein</topology>
    </subcellularLocation>
</comment>
<protein>
    <submittedName>
        <fullName evidence="9">Cytochrome c oxidase subunit 3</fullName>
    </submittedName>
</protein>
<evidence type="ECO:0000256" key="5">
    <source>
        <dbReference type="ARBA" id="ARBA00023136"/>
    </source>
</evidence>
<feature type="transmembrane region" description="Helical" evidence="7">
    <location>
        <begin position="175"/>
        <end position="193"/>
    </location>
</feature>
<dbReference type="InterPro" id="IPR024791">
    <property type="entry name" value="Cyt_c/ubiquinol_Oxase_su3"/>
</dbReference>
<dbReference type="Pfam" id="PF00510">
    <property type="entry name" value="COX3"/>
    <property type="match status" value="1"/>
</dbReference>
<feature type="transmembrane region" description="Helical" evidence="7">
    <location>
        <begin position="57"/>
        <end position="76"/>
    </location>
</feature>
<gene>
    <name evidence="9" type="ORF">SAMN05444410_105196</name>
</gene>
<dbReference type="EMBL" id="FNNO01000005">
    <property type="protein sequence ID" value="SDW76248.1"/>
    <property type="molecule type" value="Genomic_DNA"/>
</dbReference>
<dbReference type="RefSeq" id="WP_257574805.1">
    <property type="nucleotide sequence ID" value="NZ_FNNO01000005.1"/>
</dbReference>
<evidence type="ECO:0000256" key="2">
    <source>
        <dbReference type="ARBA" id="ARBA00010581"/>
    </source>
</evidence>
<evidence type="ECO:0000256" key="7">
    <source>
        <dbReference type="SAM" id="Phobius"/>
    </source>
</evidence>
<organism evidence="9 10">
    <name type="scientific">Hydrobacter penzbergensis</name>
    <dbReference type="NCBI Taxonomy" id="1235997"/>
    <lineage>
        <taxon>Bacteria</taxon>
        <taxon>Pseudomonadati</taxon>
        <taxon>Bacteroidota</taxon>
        <taxon>Chitinophagia</taxon>
        <taxon>Chitinophagales</taxon>
        <taxon>Chitinophagaceae</taxon>
        <taxon>Hydrobacter</taxon>
    </lineage>
</organism>
<dbReference type="GO" id="GO:0019646">
    <property type="term" value="P:aerobic electron transport chain"/>
    <property type="evidence" value="ECO:0007669"/>
    <property type="project" value="InterPro"/>
</dbReference>
<evidence type="ECO:0000313" key="9">
    <source>
        <dbReference type="EMBL" id="SDW76248.1"/>
    </source>
</evidence>
<evidence type="ECO:0000259" key="8">
    <source>
        <dbReference type="PROSITE" id="PS50253"/>
    </source>
</evidence>
<dbReference type="GO" id="GO:0004129">
    <property type="term" value="F:cytochrome-c oxidase activity"/>
    <property type="evidence" value="ECO:0007669"/>
    <property type="project" value="InterPro"/>
</dbReference>
<dbReference type="InterPro" id="IPR035973">
    <property type="entry name" value="Cyt_c_oxidase_su3-like_sf"/>
</dbReference>
<evidence type="ECO:0000313" key="10">
    <source>
        <dbReference type="Proteomes" id="UP000198711"/>
    </source>
</evidence>
<dbReference type="InterPro" id="IPR013833">
    <property type="entry name" value="Cyt_c_oxidase_su3_a-hlx"/>
</dbReference>
<dbReference type="Gene3D" id="1.20.120.80">
    <property type="entry name" value="Cytochrome c oxidase, subunit III, four-helix bundle"/>
    <property type="match status" value="1"/>
</dbReference>
<evidence type="ECO:0000256" key="4">
    <source>
        <dbReference type="ARBA" id="ARBA00022989"/>
    </source>
</evidence>
<feature type="domain" description="Heme-copper oxidase subunit III family profile" evidence="8">
    <location>
        <begin position="19"/>
        <end position="194"/>
    </location>
</feature>
<keyword evidence="5 7" id="KW-0472">Membrane</keyword>
<feature type="transmembrane region" description="Helical" evidence="7">
    <location>
        <begin position="20"/>
        <end position="42"/>
    </location>
</feature>
<dbReference type="AlphaFoldDB" id="A0A8X8IFL5"/>
<dbReference type="PANTHER" id="PTHR11403">
    <property type="entry name" value="CYTOCHROME C OXIDASE SUBUNIT III"/>
    <property type="match status" value="1"/>
</dbReference>
<evidence type="ECO:0000256" key="1">
    <source>
        <dbReference type="ARBA" id="ARBA00004141"/>
    </source>
</evidence>
<feature type="transmembrane region" description="Helical" evidence="7">
    <location>
        <begin position="129"/>
        <end position="154"/>
    </location>
</feature>
<dbReference type="PROSITE" id="PS50253">
    <property type="entry name" value="COX3"/>
    <property type="match status" value="1"/>
</dbReference>
<comment type="caution">
    <text evidence="9">The sequence shown here is derived from an EMBL/GenBank/DDBJ whole genome shotgun (WGS) entry which is preliminary data.</text>
</comment>
<dbReference type="InterPro" id="IPR000298">
    <property type="entry name" value="Cyt_c_oxidase-like_su3"/>
</dbReference>
<dbReference type="PANTHER" id="PTHR11403:SF10">
    <property type="entry name" value="CYTOCHROME C OXIDASE"/>
    <property type="match status" value="1"/>
</dbReference>
<dbReference type="Proteomes" id="UP000198711">
    <property type="component" value="Unassembled WGS sequence"/>
</dbReference>
<evidence type="ECO:0000256" key="6">
    <source>
        <dbReference type="RuleBase" id="RU003376"/>
    </source>
</evidence>
<accession>A0A8X8IFL5</accession>
<reference evidence="9 10" key="1">
    <citation type="submission" date="2016-10" db="EMBL/GenBank/DDBJ databases">
        <authorList>
            <person name="Varghese N."/>
            <person name="Submissions S."/>
        </authorList>
    </citation>
    <scope>NUCLEOTIDE SEQUENCE [LARGE SCALE GENOMIC DNA]</scope>
    <source>
        <strain evidence="9 10">DSM 25353</strain>
    </source>
</reference>
<dbReference type="GO" id="GO:0005886">
    <property type="term" value="C:plasma membrane"/>
    <property type="evidence" value="ECO:0007669"/>
    <property type="project" value="UniProtKB-SubCell"/>
</dbReference>
<comment type="similarity">
    <text evidence="2 6">Belongs to the cytochrome c oxidase subunit 3 family.</text>
</comment>